<comment type="similarity">
    <text evidence="1">Belongs to the GHMP kinase family. IspE subfamily.</text>
</comment>
<accession>A0A382IRY4</accession>
<dbReference type="Pfam" id="PF08544">
    <property type="entry name" value="GHMP_kinases_C"/>
    <property type="match status" value="1"/>
</dbReference>
<feature type="domain" description="GHMP kinase N-terminal" evidence="8">
    <location>
        <begin position="85"/>
        <end position="163"/>
    </location>
</feature>
<dbReference type="Gene3D" id="3.30.230.10">
    <property type="match status" value="1"/>
</dbReference>
<dbReference type="GO" id="GO:0016114">
    <property type="term" value="P:terpenoid biosynthetic process"/>
    <property type="evidence" value="ECO:0007669"/>
    <property type="project" value="InterPro"/>
</dbReference>
<dbReference type="NCBIfam" id="TIGR00154">
    <property type="entry name" value="ispE"/>
    <property type="match status" value="1"/>
</dbReference>
<evidence type="ECO:0000313" key="10">
    <source>
        <dbReference type="EMBL" id="SVC01411.1"/>
    </source>
</evidence>
<evidence type="ECO:0000256" key="2">
    <source>
        <dbReference type="ARBA" id="ARBA00012052"/>
    </source>
</evidence>
<keyword evidence="6" id="KW-0067">ATP-binding</keyword>
<dbReference type="PANTHER" id="PTHR43527:SF2">
    <property type="entry name" value="4-DIPHOSPHOCYTIDYL-2-C-METHYL-D-ERYTHRITOL KINASE, CHLOROPLASTIC"/>
    <property type="match status" value="1"/>
</dbReference>
<dbReference type="EMBL" id="UINC01068637">
    <property type="protein sequence ID" value="SVC01411.1"/>
    <property type="molecule type" value="Genomic_DNA"/>
</dbReference>
<dbReference type="InterPro" id="IPR013750">
    <property type="entry name" value="GHMP_kinase_C_dom"/>
</dbReference>
<dbReference type="GO" id="GO:0050515">
    <property type="term" value="F:4-(cytidine 5'-diphospho)-2-C-methyl-D-erythritol kinase activity"/>
    <property type="evidence" value="ECO:0007669"/>
    <property type="project" value="UniProtKB-EC"/>
</dbReference>
<dbReference type="Gene3D" id="3.30.70.890">
    <property type="entry name" value="GHMP kinase, C-terminal domain"/>
    <property type="match status" value="1"/>
</dbReference>
<dbReference type="InterPro" id="IPR036554">
    <property type="entry name" value="GHMP_kinase_C_sf"/>
</dbReference>
<name>A0A382IRY4_9ZZZZ</name>
<feature type="domain" description="GHMP kinase C-terminal" evidence="9">
    <location>
        <begin position="221"/>
        <end position="291"/>
    </location>
</feature>
<evidence type="ECO:0000256" key="6">
    <source>
        <dbReference type="ARBA" id="ARBA00022840"/>
    </source>
</evidence>
<evidence type="ECO:0000256" key="7">
    <source>
        <dbReference type="ARBA" id="ARBA00032554"/>
    </source>
</evidence>
<dbReference type="GO" id="GO:0005524">
    <property type="term" value="F:ATP binding"/>
    <property type="evidence" value="ECO:0007669"/>
    <property type="project" value="UniProtKB-KW"/>
</dbReference>
<dbReference type="SUPFAM" id="SSF54211">
    <property type="entry name" value="Ribosomal protein S5 domain 2-like"/>
    <property type="match status" value="1"/>
</dbReference>
<evidence type="ECO:0000256" key="3">
    <source>
        <dbReference type="ARBA" id="ARBA00022679"/>
    </source>
</evidence>
<organism evidence="10">
    <name type="scientific">marine metagenome</name>
    <dbReference type="NCBI Taxonomy" id="408172"/>
    <lineage>
        <taxon>unclassified sequences</taxon>
        <taxon>metagenomes</taxon>
        <taxon>ecological metagenomes</taxon>
    </lineage>
</organism>
<dbReference type="EC" id="2.7.1.148" evidence="2"/>
<dbReference type="InterPro" id="IPR004424">
    <property type="entry name" value="IspE"/>
</dbReference>
<keyword evidence="4" id="KW-0547">Nucleotide-binding</keyword>
<evidence type="ECO:0000259" key="8">
    <source>
        <dbReference type="Pfam" id="PF00288"/>
    </source>
</evidence>
<dbReference type="InterPro" id="IPR006204">
    <property type="entry name" value="GHMP_kinase_N_dom"/>
</dbReference>
<sequence>QIHWMQSQRISVLLVGSAIDSINIHAHAKINLHLEVIRKRADGYHEIETLFHSLALHDDVEIIKRCDSEIRIDCYGAKIPLDKRNLAYQAVDLFCQQVSVRCGVDIKIKKRIPIASGLAGGSADAAAVLQGMNKLFEVGLGLEDLKKIGLKLGADVPFCLTGGAAVGRGVGEVLTTISPLENVPILLVNPGLEISSASAYQGLDLRFSRQLRDVKISARYVRESNLEGVSQSLYNCLESSVFQFYPAVSILRNELDCLPESYGSLMSGSGATVFAMMYSDMESVKSSEALKSKFPICIATHTSPLGLEIA</sequence>
<dbReference type="AlphaFoldDB" id="A0A382IRY4"/>
<gene>
    <name evidence="10" type="ORF">METZ01_LOCUS254265</name>
</gene>
<dbReference type="InterPro" id="IPR020568">
    <property type="entry name" value="Ribosomal_Su5_D2-typ_SF"/>
</dbReference>
<evidence type="ECO:0000256" key="5">
    <source>
        <dbReference type="ARBA" id="ARBA00022777"/>
    </source>
</evidence>
<feature type="non-terminal residue" evidence="10">
    <location>
        <position position="1"/>
    </location>
</feature>
<keyword evidence="3" id="KW-0808">Transferase</keyword>
<evidence type="ECO:0000256" key="4">
    <source>
        <dbReference type="ARBA" id="ARBA00022741"/>
    </source>
</evidence>
<dbReference type="Pfam" id="PF00288">
    <property type="entry name" value="GHMP_kinases_N"/>
    <property type="match status" value="1"/>
</dbReference>
<dbReference type="InterPro" id="IPR014721">
    <property type="entry name" value="Ribsml_uS5_D2-typ_fold_subgr"/>
</dbReference>
<dbReference type="HAMAP" id="MF_00061">
    <property type="entry name" value="IspE"/>
    <property type="match status" value="1"/>
</dbReference>
<dbReference type="SUPFAM" id="SSF55060">
    <property type="entry name" value="GHMP Kinase, C-terminal domain"/>
    <property type="match status" value="1"/>
</dbReference>
<dbReference type="PANTHER" id="PTHR43527">
    <property type="entry name" value="4-DIPHOSPHOCYTIDYL-2-C-METHYL-D-ERYTHRITOL KINASE, CHLOROPLASTIC"/>
    <property type="match status" value="1"/>
</dbReference>
<proteinExistence type="inferred from homology"/>
<evidence type="ECO:0000256" key="1">
    <source>
        <dbReference type="ARBA" id="ARBA00009684"/>
    </source>
</evidence>
<evidence type="ECO:0000259" key="9">
    <source>
        <dbReference type="Pfam" id="PF08544"/>
    </source>
</evidence>
<protein>
    <recommendedName>
        <fullName evidence="2">4-(cytidine 5'-diphospho)-2-C-methyl-D-erythritol kinase</fullName>
        <ecNumber evidence="2">2.7.1.148</ecNumber>
    </recommendedName>
    <alternativeName>
        <fullName evidence="7">4-(cytidine-5'-diphospho)-2-C-methyl-D-erythritol kinase</fullName>
    </alternativeName>
</protein>
<dbReference type="PIRSF" id="PIRSF010376">
    <property type="entry name" value="IspE"/>
    <property type="match status" value="1"/>
</dbReference>
<keyword evidence="5" id="KW-0418">Kinase</keyword>
<reference evidence="10" key="1">
    <citation type="submission" date="2018-05" db="EMBL/GenBank/DDBJ databases">
        <authorList>
            <person name="Lanie J.A."/>
            <person name="Ng W.-L."/>
            <person name="Kazmierczak K.M."/>
            <person name="Andrzejewski T.M."/>
            <person name="Davidsen T.M."/>
            <person name="Wayne K.J."/>
            <person name="Tettelin H."/>
            <person name="Glass J.I."/>
            <person name="Rusch D."/>
            <person name="Podicherti R."/>
            <person name="Tsui H.-C.T."/>
            <person name="Winkler M.E."/>
        </authorList>
    </citation>
    <scope>NUCLEOTIDE SEQUENCE</scope>
</reference>